<reference evidence="2" key="1">
    <citation type="submission" date="2020-04" db="EMBL/GenBank/DDBJ databases">
        <authorList>
            <person name="Zhang T."/>
        </authorList>
    </citation>
    <scope>NUCLEOTIDE SEQUENCE</scope>
    <source>
        <strain evidence="2">HKST-UBA02</strain>
    </source>
</reference>
<gene>
    <name evidence="2" type="ORF">KDA27_07555</name>
</gene>
<accession>A0A956NDU8</accession>
<evidence type="ECO:0000313" key="2">
    <source>
        <dbReference type="EMBL" id="MCA9755640.1"/>
    </source>
</evidence>
<keyword evidence="1" id="KW-0732">Signal</keyword>
<dbReference type="EMBL" id="JAGQHS010000028">
    <property type="protein sequence ID" value="MCA9755640.1"/>
    <property type="molecule type" value="Genomic_DNA"/>
</dbReference>
<dbReference type="Proteomes" id="UP000739538">
    <property type="component" value="Unassembled WGS sequence"/>
</dbReference>
<sequence>MSIVRNTLFVSALSLALAACGNETTQPDGERGAPELPDPVTMQMDLGFFADDAARAVAGGADLGDGAALSGGAAHSDGAALSGGGTALGSAGANAHWNWIAAVVHVTALNLIVGEVLGPPSAAFHLALTAEPEKVDRNTYLWEYVFDDGDERVAVDLEGSWVSGGVDWSLYVTGIIEGRELDHDLWYRGHSSQGGRTGYWIFSDLEADPTDVARLDWSRSLAETELSLSIIDSGHEDFGDHIAYSRTGTVRRVEWSDQSEEQLFFVTWDVVTGAGSLEVPEYNDGDRACWNTEQEDIDCPDDEVSL</sequence>
<evidence type="ECO:0008006" key="4">
    <source>
        <dbReference type="Google" id="ProtNLM"/>
    </source>
</evidence>
<protein>
    <recommendedName>
        <fullName evidence="4">Lipoprotein</fullName>
    </recommendedName>
</protein>
<name>A0A956NDU8_UNCEI</name>
<evidence type="ECO:0000313" key="3">
    <source>
        <dbReference type="Proteomes" id="UP000739538"/>
    </source>
</evidence>
<dbReference type="PROSITE" id="PS51257">
    <property type="entry name" value="PROKAR_LIPOPROTEIN"/>
    <property type="match status" value="1"/>
</dbReference>
<feature type="signal peptide" evidence="1">
    <location>
        <begin position="1"/>
        <end position="21"/>
    </location>
</feature>
<comment type="caution">
    <text evidence="2">The sequence shown here is derived from an EMBL/GenBank/DDBJ whole genome shotgun (WGS) entry which is preliminary data.</text>
</comment>
<reference evidence="2" key="2">
    <citation type="journal article" date="2021" name="Microbiome">
        <title>Successional dynamics and alternative stable states in a saline activated sludge microbial community over 9 years.</title>
        <authorList>
            <person name="Wang Y."/>
            <person name="Ye J."/>
            <person name="Ju F."/>
            <person name="Liu L."/>
            <person name="Boyd J.A."/>
            <person name="Deng Y."/>
            <person name="Parks D.H."/>
            <person name="Jiang X."/>
            <person name="Yin X."/>
            <person name="Woodcroft B.J."/>
            <person name="Tyson G.W."/>
            <person name="Hugenholtz P."/>
            <person name="Polz M.F."/>
            <person name="Zhang T."/>
        </authorList>
    </citation>
    <scope>NUCLEOTIDE SEQUENCE</scope>
    <source>
        <strain evidence="2">HKST-UBA02</strain>
    </source>
</reference>
<feature type="chain" id="PRO_5037813448" description="Lipoprotein" evidence="1">
    <location>
        <begin position="22"/>
        <end position="306"/>
    </location>
</feature>
<evidence type="ECO:0000256" key="1">
    <source>
        <dbReference type="SAM" id="SignalP"/>
    </source>
</evidence>
<dbReference type="AlphaFoldDB" id="A0A956NDU8"/>
<proteinExistence type="predicted"/>
<organism evidence="2 3">
    <name type="scientific">Eiseniibacteriota bacterium</name>
    <dbReference type="NCBI Taxonomy" id="2212470"/>
    <lineage>
        <taxon>Bacteria</taxon>
        <taxon>Candidatus Eiseniibacteriota</taxon>
    </lineage>
</organism>